<dbReference type="AlphaFoldDB" id="A0A401Q3T2"/>
<dbReference type="PANTHER" id="PTHR28384">
    <property type="entry name" value="PROGRESSIVE ANKYLOSIS PROTEIN HOMOLOG"/>
    <property type="match status" value="1"/>
</dbReference>
<evidence type="ECO:0000256" key="6">
    <source>
        <dbReference type="ARBA" id="ARBA00023136"/>
    </source>
</evidence>
<gene>
    <name evidence="8" type="ORF">scyTo_0018870</name>
</gene>
<accession>A0A401Q3T2</accession>
<evidence type="ECO:0000256" key="5">
    <source>
        <dbReference type="ARBA" id="ARBA00022989"/>
    </source>
</evidence>
<dbReference type="GO" id="GO:0005315">
    <property type="term" value="F:phosphate transmembrane transporter activity"/>
    <property type="evidence" value="ECO:0007669"/>
    <property type="project" value="InterPro"/>
</dbReference>
<reference evidence="8 9" key="1">
    <citation type="journal article" date="2018" name="Nat. Ecol. Evol.">
        <title>Shark genomes provide insights into elasmobranch evolution and the origin of vertebrates.</title>
        <authorList>
            <person name="Hara Y"/>
            <person name="Yamaguchi K"/>
            <person name="Onimaru K"/>
            <person name="Kadota M"/>
            <person name="Koyanagi M"/>
            <person name="Keeley SD"/>
            <person name="Tatsumi K"/>
            <person name="Tanaka K"/>
            <person name="Motone F"/>
            <person name="Kageyama Y"/>
            <person name="Nozu R"/>
            <person name="Adachi N"/>
            <person name="Nishimura O"/>
            <person name="Nakagawa R"/>
            <person name="Tanegashima C"/>
            <person name="Kiyatake I"/>
            <person name="Matsumoto R"/>
            <person name="Murakumo K"/>
            <person name="Nishida K"/>
            <person name="Terakita A"/>
            <person name="Kuratani S"/>
            <person name="Sato K"/>
            <person name="Hyodo S Kuraku.S."/>
        </authorList>
    </citation>
    <scope>NUCLEOTIDE SEQUENCE [LARGE SCALE GENOMIC DNA]</scope>
</reference>
<dbReference type="InterPro" id="IPR009887">
    <property type="entry name" value="ANKH"/>
</dbReference>
<sequence length="81" mass="9101">MSDFKNVGLVFVHSRRDRIKAVLCMVTAGTVAAIFHILIAYTDLGYYIINKLHHVDDSVGNKTRKAFLYLAAFPMLDSLVN</sequence>
<evidence type="ECO:0000256" key="7">
    <source>
        <dbReference type="SAM" id="Phobius"/>
    </source>
</evidence>
<comment type="subcellular location">
    <subcellularLocation>
        <location evidence="1">Membrane</location>
        <topology evidence="1">Multi-pass membrane protein</topology>
    </subcellularLocation>
</comment>
<evidence type="ECO:0000256" key="4">
    <source>
        <dbReference type="ARBA" id="ARBA00022692"/>
    </source>
</evidence>
<evidence type="ECO:0000256" key="2">
    <source>
        <dbReference type="ARBA" id="ARBA00007509"/>
    </source>
</evidence>
<dbReference type="Pfam" id="PF07260">
    <property type="entry name" value="ANKH"/>
    <property type="match status" value="1"/>
</dbReference>
<dbReference type="EMBL" id="BFAA01013535">
    <property type="protein sequence ID" value="GCB80077.1"/>
    <property type="molecule type" value="Genomic_DNA"/>
</dbReference>
<evidence type="ECO:0000256" key="1">
    <source>
        <dbReference type="ARBA" id="ARBA00004141"/>
    </source>
</evidence>
<proteinExistence type="inferred from homology"/>
<organism evidence="8 9">
    <name type="scientific">Scyliorhinus torazame</name>
    <name type="common">Cloudy catshark</name>
    <name type="synonym">Catulus torazame</name>
    <dbReference type="NCBI Taxonomy" id="75743"/>
    <lineage>
        <taxon>Eukaryota</taxon>
        <taxon>Metazoa</taxon>
        <taxon>Chordata</taxon>
        <taxon>Craniata</taxon>
        <taxon>Vertebrata</taxon>
        <taxon>Chondrichthyes</taxon>
        <taxon>Elasmobranchii</taxon>
        <taxon>Galeomorphii</taxon>
        <taxon>Galeoidea</taxon>
        <taxon>Carcharhiniformes</taxon>
        <taxon>Scyliorhinidae</taxon>
        <taxon>Scyliorhinus</taxon>
    </lineage>
</organism>
<comment type="caution">
    <text evidence="8">The sequence shown here is derived from an EMBL/GenBank/DDBJ whole genome shotgun (WGS) entry which is preliminary data.</text>
</comment>
<dbReference type="GO" id="GO:0035435">
    <property type="term" value="P:phosphate ion transmembrane transport"/>
    <property type="evidence" value="ECO:0007669"/>
    <property type="project" value="InterPro"/>
</dbReference>
<evidence type="ECO:0000313" key="8">
    <source>
        <dbReference type="EMBL" id="GCB80077.1"/>
    </source>
</evidence>
<dbReference type="Proteomes" id="UP000288216">
    <property type="component" value="Unassembled WGS sequence"/>
</dbReference>
<feature type="transmembrane region" description="Helical" evidence="7">
    <location>
        <begin position="21"/>
        <end position="41"/>
    </location>
</feature>
<dbReference type="OrthoDB" id="10055429at2759"/>
<dbReference type="GO" id="GO:0005886">
    <property type="term" value="C:plasma membrane"/>
    <property type="evidence" value="ECO:0007669"/>
    <property type="project" value="TreeGrafter"/>
</dbReference>
<dbReference type="STRING" id="75743.A0A401Q3T2"/>
<evidence type="ECO:0000313" key="9">
    <source>
        <dbReference type="Proteomes" id="UP000288216"/>
    </source>
</evidence>
<keyword evidence="3" id="KW-0813">Transport</keyword>
<evidence type="ECO:0000256" key="3">
    <source>
        <dbReference type="ARBA" id="ARBA00022448"/>
    </source>
</evidence>
<comment type="similarity">
    <text evidence="2">Belongs to the ANKH family.</text>
</comment>
<keyword evidence="9" id="KW-1185">Reference proteome</keyword>
<keyword evidence="5 7" id="KW-1133">Transmembrane helix</keyword>
<dbReference type="PANTHER" id="PTHR28384:SF1">
    <property type="entry name" value="PROGRESSIVE ANKYLOSIS PROTEIN HOMOLOG"/>
    <property type="match status" value="1"/>
</dbReference>
<keyword evidence="4 7" id="KW-0812">Transmembrane</keyword>
<protein>
    <submittedName>
        <fullName evidence="8">Uncharacterized protein</fullName>
    </submittedName>
</protein>
<name>A0A401Q3T2_SCYTO</name>
<dbReference type="GO" id="GO:0030504">
    <property type="term" value="F:inorganic diphosphate transmembrane transporter activity"/>
    <property type="evidence" value="ECO:0007669"/>
    <property type="project" value="TreeGrafter"/>
</dbReference>
<keyword evidence="6 7" id="KW-0472">Membrane</keyword>